<feature type="compositionally biased region" description="Basic and acidic residues" evidence="1">
    <location>
        <begin position="21"/>
        <end position="32"/>
    </location>
</feature>
<evidence type="ECO:0000256" key="1">
    <source>
        <dbReference type="SAM" id="MobiDB-lite"/>
    </source>
</evidence>
<comment type="caution">
    <text evidence="2">The sequence shown here is derived from an EMBL/GenBank/DDBJ whole genome shotgun (WGS) entry which is preliminary data.</text>
</comment>
<accession>K0TQZ2</accession>
<sequence>RGRGGRRGRGRAGVHVRRRGGGKDPARGSPERKGKKREGCNSNGAGLGSPSKVVEEGAKAYVDGTLFTDGGAALIPTLSFGTVGPSQPTQHFLLADRGAAATSGRRHAEQWCRPYHLPAPSRALHYKNISPTIDKPTLSFFIIPVLLQILVEGLLDVAGVLRRCRQGCLSTPSLLASYR</sequence>
<reference evidence="2 3" key="1">
    <citation type="journal article" date="2012" name="Genome Biol.">
        <title>Genome and low-iron response of an oceanic diatom adapted to chronic iron limitation.</title>
        <authorList>
            <person name="Lommer M."/>
            <person name="Specht M."/>
            <person name="Roy A.S."/>
            <person name="Kraemer L."/>
            <person name="Andreson R."/>
            <person name="Gutowska M.A."/>
            <person name="Wolf J."/>
            <person name="Bergner S.V."/>
            <person name="Schilhabel M.B."/>
            <person name="Klostermeier U.C."/>
            <person name="Beiko R.G."/>
            <person name="Rosenstiel P."/>
            <person name="Hippler M."/>
            <person name="Laroche J."/>
        </authorList>
    </citation>
    <scope>NUCLEOTIDE SEQUENCE [LARGE SCALE GENOMIC DNA]</scope>
    <source>
        <strain evidence="2 3">CCMP1005</strain>
    </source>
</reference>
<evidence type="ECO:0000313" key="3">
    <source>
        <dbReference type="Proteomes" id="UP000266841"/>
    </source>
</evidence>
<gene>
    <name evidence="2" type="ORF">THAOC_01317</name>
</gene>
<dbReference type="EMBL" id="AGNL01001575">
    <property type="protein sequence ID" value="EJK76892.1"/>
    <property type="molecule type" value="Genomic_DNA"/>
</dbReference>
<dbReference type="Proteomes" id="UP000266841">
    <property type="component" value="Unassembled WGS sequence"/>
</dbReference>
<protein>
    <submittedName>
        <fullName evidence="2">Uncharacterized protein</fullName>
    </submittedName>
</protein>
<feature type="compositionally biased region" description="Basic residues" evidence="1">
    <location>
        <begin position="1"/>
        <end position="20"/>
    </location>
</feature>
<organism evidence="2 3">
    <name type="scientific">Thalassiosira oceanica</name>
    <name type="common">Marine diatom</name>
    <dbReference type="NCBI Taxonomy" id="159749"/>
    <lineage>
        <taxon>Eukaryota</taxon>
        <taxon>Sar</taxon>
        <taxon>Stramenopiles</taxon>
        <taxon>Ochrophyta</taxon>
        <taxon>Bacillariophyta</taxon>
        <taxon>Coscinodiscophyceae</taxon>
        <taxon>Thalassiosirophycidae</taxon>
        <taxon>Thalassiosirales</taxon>
        <taxon>Thalassiosiraceae</taxon>
        <taxon>Thalassiosira</taxon>
    </lineage>
</organism>
<evidence type="ECO:0000313" key="2">
    <source>
        <dbReference type="EMBL" id="EJK76892.1"/>
    </source>
</evidence>
<keyword evidence="3" id="KW-1185">Reference proteome</keyword>
<proteinExistence type="predicted"/>
<name>K0TQZ2_THAOC</name>
<dbReference type="AlphaFoldDB" id="K0TQZ2"/>
<feature type="region of interest" description="Disordered" evidence="1">
    <location>
        <begin position="1"/>
        <end position="51"/>
    </location>
</feature>
<feature type="non-terminal residue" evidence="2">
    <location>
        <position position="1"/>
    </location>
</feature>